<gene>
    <name evidence="3" type="ORF">PGTUg99_015605</name>
</gene>
<dbReference type="Proteomes" id="UP000325313">
    <property type="component" value="Unassembled WGS sequence"/>
</dbReference>
<name>A0A5B0M3V5_PUCGR</name>
<dbReference type="EMBL" id="VDEP01000481">
    <property type="protein sequence ID" value="KAA1071026.1"/>
    <property type="molecule type" value="Genomic_DNA"/>
</dbReference>
<reference evidence="3 4" key="1">
    <citation type="submission" date="2019-05" db="EMBL/GenBank/DDBJ databases">
        <title>Emergence of the Ug99 lineage of the wheat stem rust pathogen through somatic hybridization.</title>
        <authorList>
            <person name="Li F."/>
            <person name="Upadhyaya N.M."/>
            <person name="Sperschneider J."/>
            <person name="Matny O."/>
            <person name="Nguyen-Phuc H."/>
            <person name="Mago R."/>
            <person name="Raley C."/>
            <person name="Miller M.E."/>
            <person name="Silverstein K.A.T."/>
            <person name="Henningsen E."/>
            <person name="Hirsch C.D."/>
            <person name="Visser B."/>
            <person name="Pretorius Z.A."/>
            <person name="Steffenson B.J."/>
            <person name="Schwessinger B."/>
            <person name="Dodds P.N."/>
            <person name="Figueroa M."/>
        </authorList>
    </citation>
    <scope>NUCLEOTIDE SEQUENCE [LARGE SCALE GENOMIC DNA]</scope>
    <source>
        <strain evidence="3 4">Ug99</strain>
    </source>
</reference>
<accession>A0A5B0M3V5</accession>
<organism evidence="3 4">
    <name type="scientific">Puccinia graminis f. sp. tritici</name>
    <dbReference type="NCBI Taxonomy" id="56615"/>
    <lineage>
        <taxon>Eukaryota</taxon>
        <taxon>Fungi</taxon>
        <taxon>Dikarya</taxon>
        <taxon>Basidiomycota</taxon>
        <taxon>Pucciniomycotina</taxon>
        <taxon>Pucciniomycetes</taxon>
        <taxon>Pucciniales</taxon>
        <taxon>Pucciniaceae</taxon>
        <taxon>Puccinia</taxon>
    </lineage>
</organism>
<sequence length="230" mass="24570">MTLTSYFFVVVAISLLAEQSYCSPHPKPHGSTGALTPELVNILPVFDLQLGSSDPGDHHDTTSDALVIARRAVTLKVAQPERALVKINNSLRRRQSSIFLDFLDNFNQSSSPPNANVPRPIDSSVAATSRPAPEAMALPLPVTPVTDQPIPSSVDDGSKTVTEAESSPPVHVLPSFLPSRMPGLSTIPTKKKAAKTERSLLDDLVSGASPFSPLRLGSLSILSLVLDNQY</sequence>
<evidence type="ECO:0000313" key="3">
    <source>
        <dbReference type="EMBL" id="KAA1071026.1"/>
    </source>
</evidence>
<keyword evidence="2" id="KW-0732">Signal</keyword>
<evidence type="ECO:0000256" key="1">
    <source>
        <dbReference type="SAM" id="MobiDB-lite"/>
    </source>
</evidence>
<feature type="chain" id="PRO_5022658261" evidence="2">
    <location>
        <begin position="23"/>
        <end position="230"/>
    </location>
</feature>
<dbReference type="AlphaFoldDB" id="A0A5B0M3V5"/>
<feature type="region of interest" description="Disordered" evidence="1">
    <location>
        <begin position="109"/>
        <end position="170"/>
    </location>
</feature>
<comment type="caution">
    <text evidence="3">The sequence shown here is derived from an EMBL/GenBank/DDBJ whole genome shotgun (WGS) entry which is preliminary data.</text>
</comment>
<feature type="signal peptide" evidence="2">
    <location>
        <begin position="1"/>
        <end position="22"/>
    </location>
</feature>
<evidence type="ECO:0000313" key="4">
    <source>
        <dbReference type="Proteomes" id="UP000325313"/>
    </source>
</evidence>
<proteinExistence type="predicted"/>
<protein>
    <submittedName>
        <fullName evidence="3">Uncharacterized protein</fullName>
    </submittedName>
</protein>
<evidence type="ECO:0000256" key="2">
    <source>
        <dbReference type="SAM" id="SignalP"/>
    </source>
</evidence>